<evidence type="ECO:0000256" key="9">
    <source>
        <dbReference type="RuleBase" id="RU003357"/>
    </source>
</evidence>
<name>A0AB39UT95_9GAMM</name>
<dbReference type="PROSITE" id="PS52016">
    <property type="entry name" value="TONB_DEPENDENT_REC_3"/>
    <property type="match status" value="1"/>
</dbReference>
<keyword evidence="5 9" id="KW-0798">TonB box</keyword>
<keyword evidence="10" id="KW-0732">Signal</keyword>
<evidence type="ECO:0000256" key="2">
    <source>
        <dbReference type="ARBA" id="ARBA00022448"/>
    </source>
</evidence>
<keyword evidence="6 8" id="KW-0472">Membrane</keyword>
<reference evidence="13" key="1">
    <citation type="submission" date="2024-05" db="EMBL/GenBank/DDBJ databases">
        <title>Genome sequencing of novel strain.</title>
        <authorList>
            <person name="Ganbat D."/>
            <person name="Ganbat S."/>
            <person name="Lee S.-J."/>
        </authorList>
    </citation>
    <scope>NUCLEOTIDE SEQUENCE</scope>
    <source>
        <strain evidence="13">SMD15-11</strain>
    </source>
</reference>
<proteinExistence type="inferred from homology"/>
<dbReference type="SUPFAM" id="SSF56935">
    <property type="entry name" value="Porins"/>
    <property type="match status" value="1"/>
</dbReference>
<evidence type="ECO:0000259" key="11">
    <source>
        <dbReference type="Pfam" id="PF00593"/>
    </source>
</evidence>
<feature type="domain" description="TonB-dependent receptor-like beta-barrel" evidence="11">
    <location>
        <begin position="242"/>
        <end position="720"/>
    </location>
</feature>
<dbReference type="InterPro" id="IPR000531">
    <property type="entry name" value="Beta-barrel_TonB"/>
</dbReference>
<dbReference type="EMBL" id="CP154858">
    <property type="protein sequence ID" value="XDT71177.1"/>
    <property type="molecule type" value="Genomic_DNA"/>
</dbReference>
<evidence type="ECO:0000256" key="3">
    <source>
        <dbReference type="ARBA" id="ARBA00022452"/>
    </source>
</evidence>
<evidence type="ECO:0000256" key="1">
    <source>
        <dbReference type="ARBA" id="ARBA00004571"/>
    </source>
</evidence>
<keyword evidence="3 8" id="KW-1134">Transmembrane beta strand</keyword>
<evidence type="ECO:0000256" key="10">
    <source>
        <dbReference type="SAM" id="SignalP"/>
    </source>
</evidence>
<dbReference type="GO" id="GO:0044718">
    <property type="term" value="P:siderophore transmembrane transport"/>
    <property type="evidence" value="ECO:0007669"/>
    <property type="project" value="TreeGrafter"/>
</dbReference>
<comment type="similarity">
    <text evidence="8 9">Belongs to the TonB-dependent receptor family.</text>
</comment>
<dbReference type="GO" id="GO:0009279">
    <property type="term" value="C:cell outer membrane"/>
    <property type="evidence" value="ECO:0007669"/>
    <property type="project" value="UniProtKB-SubCell"/>
</dbReference>
<protein>
    <submittedName>
        <fullName evidence="13">TonB-dependent receptor</fullName>
    </submittedName>
</protein>
<keyword evidence="4 8" id="KW-0812">Transmembrane</keyword>
<dbReference type="InterPro" id="IPR012910">
    <property type="entry name" value="Plug_dom"/>
</dbReference>
<evidence type="ECO:0000256" key="6">
    <source>
        <dbReference type="ARBA" id="ARBA00023136"/>
    </source>
</evidence>
<dbReference type="Gene3D" id="2.170.130.10">
    <property type="entry name" value="TonB-dependent receptor, plug domain"/>
    <property type="match status" value="1"/>
</dbReference>
<evidence type="ECO:0000259" key="12">
    <source>
        <dbReference type="Pfam" id="PF07715"/>
    </source>
</evidence>
<gene>
    <name evidence="13" type="ORF">AAIA72_10200</name>
</gene>
<organism evidence="13">
    <name type="scientific">Thermohahella caldifontis</name>
    <dbReference type="NCBI Taxonomy" id="3142973"/>
    <lineage>
        <taxon>Bacteria</taxon>
        <taxon>Pseudomonadati</taxon>
        <taxon>Pseudomonadota</taxon>
        <taxon>Gammaproteobacteria</taxon>
        <taxon>Oceanospirillales</taxon>
        <taxon>Hahellaceae</taxon>
        <taxon>Thermohahella</taxon>
    </lineage>
</organism>
<dbReference type="CDD" id="cd01347">
    <property type="entry name" value="ligand_gated_channel"/>
    <property type="match status" value="1"/>
</dbReference>
<dbReference type="InterPro" id="IPR036942">
    <property type="entry name" value="Beta-barrel_TonB_sf"/>
</dbReference>
<sequence>MKSTFPAKTLLLLPAMLGAVNSNAQTNLVLQDLVVTATRAPRSLSDLPKPVQVIDQDQIEESARSGATVSEVLARVVPGMAPDTQLTTDFTQTLRGRDVLVLIDGIPQTENRRVSRQLSTLNLDQIERIEVVPGATAVYGSGGTGGIVNVITREAVTEGTAFSSRAGLTMNASTSTLSRSRWQVGQSVSHREQALSLYASLSLETREDSQDATGQRLAPEPAQIGRDDSRAKDFLFKLGYELDDSRKLTFTAELFEDDMNSRFGPNYGPAAVYVVSGGMVPVENQAAEGLELDAQPYSHRKRLEVAYTDSVTPWGSLNLVTYFRDRDYQFFPFPAALPNLPGLSAQARLAVNQSRSQSWISGTKLVFDRKLTEETSVTWGVDLEREKGRQHARSYDPVTFLASNGLHYRATGSEYDYGPSVTTTKSALFGQLDHALSDALTLSGGLRYERIRQKISSFTSPYESLIDQAYDLSGLPAAFSPTQVPASSLQYNTLTSNLGFRLNLANGHSLFASYSEGYELPDTARLLRNAIAADSQLTLITGGAYTPVDQIDLEAIRIRSFEAGWEMYHDRFTTHLTGFYNRSDKTAVFNSDYSVSVLTQPKRIYGAEAALDLWLSDTLTAGVSYLFTEGRTQDSDTGIWTDLDASEVPPEKWTTYVAWQDSDARFRLETIKVQDYRKATEVDAQGNLTPVKPIEGYLVVNASASFDLPAGTLGLGLQNLFNRKYKTVYAQWAEATYGTPSGIQARGRTLTATYQITY</sequence>
<dbReference type="InterPro" id="IPR039426">
    <property type="entry name" value="TonB-dep_rcpt-like"/>
</dbReference>
<keyword evidence="7 8" id="KW-0998">Cell outer membrane</keyword>
<dbReference type="Gene3D" id="2.40.170.20">
    <property type="entry name" value="TonB-dependent receptor, beta-barrel domain"/>
    <property type="match status" value="1"/>
</dbReference>
<evidence type="ECO:0000256" key="4">
    <source>
        <dbReference type="ARBA" id="ARBA00022692"/>
    </source>
</evidence>
<dbReference type="Pfam" id="PF00593">
    <property type="entry name" value="TonB_dep_Rec_b-barrel"/>
    <property type="match status" value="1"/>
</dbReference>
<dbReference type="RefSeq" id="WP_369600215.1">
    <property type="nucleotide sequence ID" value="NZ_CP154858.1"/>
</dbReference>
<keyword evidence="2 8" id="KW-0813">Transport</keyword>
<dbReference type="Pfam" id="PF07715">
    <property type="entry name" value="Plug"/>
    <property type="match status" value="1"/>
</dbReference>
<comment type="subcellular location">
    <subcellularLocation>
        <location evidence="1 8">Cell outer membrane</location>
        <topology evidence="1 8">Multi-pass membrane protein</topology>
    </subcellularLocation>
</comment>
<keyword evidence="13" id="KW-0675">Receptor</keyword>
<evidence type="ECO:0000256" key="8">
    <source>
        <dbReference type="PROSITE-ProRule" id="PRU01360"/>
    </source>
</evidence>
<dbReference type="GO" id="GO:0015344">
    <property type="term" value="F:siderophore uptake transmembrane transporter activity"/>
    <property type="evidence" value="ECO:0007669"/>
    <property type="project" value="TreeGrafter"/>
</dbReference>
<dbReference type="PANTHER" id="PTHR30069:SF42">
    <property type="entry name" value="FERRIC AEROBACTIN RECEPTOR"/>
    <property type="match status" value="1"/>
</dbReference>
<dbReference type="AlphaFoldDB" id="A0AB39UT95"/>
<feature type="domain" description="TonB-dependent receptor plug" evidence="12">
    <location>
        <begin position="44"/>
        <end position="147"/>
    </location>
</feature>
<feature type="signal peptide" evidence="10">
    <location>
        <begin position="1"/>
        <end position="24"/>
    </location>
</feature>
<evidence type="ECO:0000256" key="7">
    <source>
        <dbReference type="ARBA" id="ARBA00023237"/>
    </source>
</evidence>
<dbReference type="InterPro" id="IPR037066">
    <property type="entry name" value="Plug_dom_sf"/>
</dbReference>
<dbReference type="KEGG" id="tcd:AAIA72_10200"/>
<feature type="chain" id="PRO_5044332736" evidence="10">
    <location>
        <begin position="25"/>
        <end position="758"/>
    </location>
</feature>
<evidence type="ECO:0000313" key="13">
    <source>
        <dbReference type="EMBL" id="XDT71177.1"/>
    </source>
</evidence>
<dbReference type="PANTHER" id="PTHR30069">
    <property type="entry name" value="TONB-DEPENDENT OUTER MEMBRANE RECEPTOR"/>
    <property type="match status" value="1"/>
</dbReference>
<accession>A0AB39UT95</accession>
<evidence type="ECO:0000256" key="5">
    <source>
        <dbReference type="ARBA" id="ARBA00023077"/>
    </source>
</evidence>